<evidence type="ECO:0000256" key="1">
    <source>
        <dbReference type="SAM" id="MobiDB-lite"/>
    </source>
</evidence>
<evidence type="ECO:0000313" key="3">
    <source>
        <dbReference type="WBParaSite" id="EN70_8561"/>
    </source>
</evidence>
<feature type="compositionally biased region" description="Polar residues" evidence="1">
    <location>
        <begin position="1"/>
        <end position="24"/>
    </location>
</feature>
<name>A0A1I7W1C4_LOALO</name>
<keyword evidence="2" id="KW-1185">Reference proteome</keyword>
<feature type="region of interest" description="Disordered" evidence="1">
    <location>
        <begin position="1"/>
        <end position="25"/>
    </location>
</feature>
<organism evidence="2 3">
    <name type="scientific">Loa loa</name>
    <name type="common">Eye worm</name>
    <name type="synonym">Filaria loa</name>
    <dbReference type="NCBI Taxonomy" id="7209"/>
    <lineage>
        <taxon>Eukaryota</taxon>
        <taxon>Metazoa</taxon>
        <taxon>Ecdysozoa</taxon>
        <taxon>Nematoda</taxon>
        <taxon>Chromadorea</taxon>
        <taxon>Rhabditida</taxon>
        <taxon>Spirurina</taxon>
        <taxon>Spiruromorpha</taxon>
        <taxon>Filarioidea</taxon>
        <taxon>Onchocercidae</taxon>
        <taxon>Loa</taxon>
    </lineage>
</organism>
<dbReference type="eggNOG" id="ENOG502S4XJ">
    <property type="taxonomic scope" value="Eukaryota"/>
</dbReference>
<protein>
    <submittedName>
        <fullName evidence="3">Uncharacterized protein</fullName>
    </submittedName>
</protein>
<dbReference type="WBParaSite" id="EN70_8561">
    <property type="protein sequence ID" value="EN70_8561"/>
    <property type="gene ID" value="EN70_8561"/>
</dbReference>
<proteinExistence type="predicted"/>
<sequence length="118" mass="13717">MSHRFQANVSSRWSTTQMPSSSKQPLRKRFARSATVCCWHNQVDYFCCLDVAPLDCPDYHNVTVVVHNANPQNPFALRSFHFREGIEDEIAAMTKELIRDNTVREEKEVLVRHNNARN</sequence>
<reference evidence="3" key="2">
    <citation type="submission" date="2016-11" db="UniProtKB">
        <authorList>
            <consortium name="WormBaseParasite"/>
        </authorList>
    </citation>
    <scope>IDENTIFICATION</scope>
</reference>
<dbReference type="Proteomes" id="UP000095285">
    <property type="component" value="Unassembled WGS sequence"/>
</dbReference>
<accession>A0A1I7W1C4</accession>
<reference evidence="2" key="1">
    <citation type="submission" date="2012-04" db="EMBL/GenBank/DDBJ databases">
        <title>The Genome Sequence of Loa loa.</title>
        <authorList>
            <consortium name="The Broad Institute Genome Sequencing Platform"/>
            <consortium name="Broad Institute Genome Sequencing Center for Infectious Disease"/>
            <person name="Nutman T.B."/>
            <person name="Fink D.L."/>
            <person name="Russ C."/>
            <person name="Young S."/>
            <person name="Zeng Q."/>
            <person name="Gargeya S."/>
            <person name="Alvarado L."/>
            <person name="Berlin A."/>
            <person name="Chapman S.B."/>
            <person name="Chen Z."/>
            <person name="Freedman E."/>
            <person name="Gellesch M."/>
            <person name="Goldberg J."/>
            <person name="Griggs A."/>
            <person name="Gujja S."/>
            <person name="Heilman E.R."/>
            <person name="Heiman D."/>
            <person name="Howarth C."/>
            <person name="Mehta T."/>
            <person name="Neiman D."/>
            <person name="Pearson M."/>
            <person name="Roberts A."/>
            <person name="Saif S."/>
            <person name="Shea T."/>
            <person name="Shenoy N."/>
            <person name="Sisk P."/>
            <person name="Stolte C."/>
            <person name="Sykes S."/>
            <person name="White J."/>
            <person name="Yandava C."/>
            <person name="Haas B."/>
            <person name="Henn M.R."/>
            <person name="Nusbaum C."/>
            <person name="Birren B."/>
        </authorList>
    </citation>
    <scope>NUCLEOTIDE SEQUENCE [LARGE SCALE GENOMIC DNA]</scope>
</reference>
<dbReference type="AlphaFoldDB" id="A0A1I7W1C4"/>
<evidence type="ECO:0000313" key="2">
    <source>
        <dbReference type="Proteomes" id="UP000095285"/>
    </source>
</evidence>